<dbReference type="OrthoDB" id="9802030at2"/>
<keyword evidence="5 12" id="KW-0443">Lipid metabolism</keyword>
<comment type="similarity">
    <text evidence="12">Belongs to the phosphatidylserine decarboxylase family. PSD-B subfamily. Prokaryotic type I sub-subfamily.</text>
</comment>
<keyword evidence="6 12" id="KW-0472">Membrane</keyword>
<comment type="function">
    <text evidence="12">Catalyzes the formation of phosphatidylethanolamine (PtdEtn) from phosphatidylserine (PtdSer).</text>
</comment>
<dbReference type="InterPro" id="IPR033178">
    <property type="entry name" value="PSD_type1_pro"/>
</dbReference>
<reference evidence="13 14" key="1">
    <citation type="submission" date="2016-10" db="EMBL/GenBank/DDBJ databases">
        <authorList>
            <person name="de Groot N.N."/>
        </authorList>
    </citation>
    <scope>NUCLEOTIDE SEQUENCE [LARGE SCALE GENOMIC DNA]</scope>
    <source>
        <strain evidence="13 14">Nl13</strain>
    </source>
</reference>
<organism evidence="13 14">
    <name type="scientific">Nitrosospira multiformis (strain ATCC 25196 / NCIMB 11849 / C 71)</name>
    <dbReference type="NCBI Taxonomy" id="323848"/>
    <lineage>
        <taxon>Bacteria</taxon>
        <taxon>Pseudomonadati</taxon>
        <taxon>Pseudomonadota</taxon>
        <taxon>Betaproteobacteria</taxon>
        <taxon>Nitrosomonadales</taxon>
        <taxon>Nitrosomonadaceae</taxon>
        <taxon>Nitrosospira</taxon>
    </lineage>
</organism>
<dbReference type="InterPro" id="IPR003817">
    <property type="entry name" value="PS_Dcarbxylase"/>
</dbReference>
<gene>
    <name evidence="12" type="primary">psd</name>
    <name evidence="13" type="ORF">SAMN05216403_10352</name>
</gene>
<keyword evidence="9 12" id="KW-0456">Lyase</keyword>
<evidence type="ECO:0000256" key="7">
    <source>
        <dbReference type="ARBA" id="ARBA00023145"/>
    </source>
</evidence>
<evidence type="ECO:0000256" key="8">
    <source>
        <dbReference type="ARBA" id="ARBA00023209"/>
    </source>
</evidence>
<dbReference type="GO" id="GO:0005886">
    <property type="term" value="C:plasma membrane"/>
    <property type="evidence" value="ECO:0007669"/>
    <property type="project" value="UniProtKB-SubCell"/>
</dbReference>
<comment type="subunit">
    <text evidence="12">Heterodimer of a large membrane-associated beta subunit and a small pyruvoyl-containing alpha subunit.</text>
</comment>
<comment type="pathway">
    <text evidence="12">Phospholipid metabolism; phosphatidylethanolamine biosynthesis; phosphatidylethanolamine from CDP-diacylglycerol: step 2/2.</text>
</comment>
<evidence type="ECO:0000313" key="14">
    <source>
        <dbReference type="Proteomes" id="UP000236751"/>
    </source>
</evidence>
<dbReference type="UniPathway" id="UPA00558">
    <property type="reaction ID" value="UER00616"/>
</dbReference>
<dbReference type="RefSeq" id="WP_011380038.1">
    <property type="nucleotide sequence ID" value="NC_007614.1"/>
</dbReference>
<dbReference type="EMBL" id="FNVK01000003">
    <property type="protein sequence ID" value="SEF53898.1"/>
    <property type="molecule type" value="Genomic_DNA"/>
</dbReference>
<feature type="chain" id="PRO_5023215868" description="Phosphatidylserine decarboxylase alpha chain" evidence="12">
    <location>
        <begin position="252"/>
        <end position="289"/>
    </location>
</feature>
<evidence type="ECO:0000256" key="1">
    <source>
        <dbReference type="ARBA" id="ARBA00005189"/>
    </source>
</evidence>
<dbReference type="Proteomes" id="UP000236751">
    <property type="component" value="Unassembled WGS sequence"/>
</dbReference>
<dbReference type="GO" id="GO:0004609">
    <property type="term" value="F:phosphatidylserine decarboxylase activity"/>
    <property type="evidence" value="ECO:0007669"/>
    <property type="project" value="UniProtKB-UniRule"/>
</dbReference>
<dbReference type="AlphaFoldDB" id="A0A1H5SVE3"/>
<dbReference type="NCBIfam" id="TIGR00163">
    <property type="entry name" value="PS_decarb"/>
    <property type="match status" value="1"/>
</dbReference>
<comment type="catalytic activity">
    <reaction evidence="12">
        <text>a 1,2-diacyl-sn-glycero-3-phospho-L-serine + H(+) = a 1,2-diacyl-sn-glycero-3-phosphoethanolamine + CO2</text>
        <dbReference type="Rhea" id="RHEA:20828"/>
        <dbReference type="ChEBI" id="CHEBI:15378"/>
        <dbReference type="ChEBI" id="CHEBI:16526"/>
        <dbReference type="ChEBI" id="CHEBI:57262"/>
        <dbReference type="ChEBI" id="CHEBI:64612"/>
        <dbReference type="EC" id="4.1.1.65"/>
    </reaction>
</comment>
<evidence type="ECO:0000256" key="5">
    <source>
        <dbReference type="ARBA" id="ARBA00023098"/>
    </source>
</evidence>
<feature type="active site" description="Charge relay system; for autoendoproteolytic cleavage activity" evidence="12">
    <location>
        <position position="89"/>
    </location>
</feature>
<evidence type="ECO:0000256" key="11">
    <source>
        <dbReference type="ARBA" id="ARBA00023317"/>
    </source>
</evidence>
<evidence type="ECO:0000256" key="3">
    <source>
        <dbReference type="ARBA" id="ARBA00022516"/>
    </source>
</evidence>
<dbReference type="Pfam" id="PF02666">
    <property type="entry name" value="PS_Dcarbxylase"/>
    <property type="match status" value="1"/>
</dbReference>
<evidence type="ECO:0000256" key="12">
    <source>
        <dbReference type="HAMAP-Rule" id="MF_00662"/>
    </source>
</evidence>
<keyword evidence="3 12" id="KW-0444">Lipid biosynthesis</keyword>
<feature type="active site" description="Charge relay system; for autoendoproteolytic cleavage activity" evidence="12">
    <location>
        <position position="146"/>
    </location>
</feature>
<feature type="active site" description="Charge relay system; for autoendoproteolytic cleavage activity" evidence="12">
    <location>
        <position position="252"/>
    </location>
</feature>
<feature type="modified residue" description="Pyruvic acid (Ser); by autocatalysis" evidence="12">
    <location>
        <position position="252"/>
    </location>
</feature>
<dbReference type="HAMAP" id="MF_00662">
    <property type="entry name" value="PS_decarb_PSD_B_type1"/>
    <property type="match status" value="1"/>
</dbReference>
<accession>A0A1H5SVE3</accession>
<feature type="site" description="Cleavage (non-hydrolytic); by autocatalysis" evidence="12">
    <location>
        <begin position="251"/>
        <end position="252"/>
    </location>
</feature>
<evidence type="ECO:0000256" key="2">
    <source>
        <dbReference type="ARBA" id="ARBA00022475"/>
    </source>
</evidence>
<keyword evidence="8 12" id="KW-0594">Phospholipid biosynthesis</keyword>
<comment type="subcellular location">
    <subcellularLocation>
        <location evidence="12">Cell membrane</location>
        <topology evidence="12">Peripheral membrane protein</topology>
    </subcellularLocation>
</comment>
<comment type="cofactor">
    <cofactor evidence="12">
        <name>pyruvate</name>
        <dbReference type="ChEBI" id="CHEBI:15361"/>
    </cofactor>
    <text evidence="12">Binds 1 pyruvoyl group covalently per subunit.</text>
</comment>
<dbReference type="SMR" id="A0A1H5SVE3"/>
<comment type="PTM">
    <text evidence="12">Is synthesized initially as an inactive proenzyme. Formation of the active enzyme involves a self-maturation process in which the active site pyruvoyl group is generated from an internal serine residue via an autocatalytic post-translational modification. Two non-identical subunits are generated from the proenzyme in this reaction, and the pyruvate is formed at the N-terminus of the alpha chain, which is derived from the carboxyl end of the proenzyme. The autoendoproteolytic cleavage occurs by a canonical serine protease mechanism, in which the side chain hydroxyl group of the serine supplies its oxygen atom to form the C-terminus of the beta chain, while the remainder of the serine residue undergoes an oxidative deamination to produce ammonia and the pyruvoyl prosthetic group on the alpha chain. During this reaction, the Ser that is part of the protease active site of the proenzyme becomes the pyruvoyl prosthetic group, which constitutes an essential element of the active site of the mature decarboxylase.</text>
</comment>
<evidence type="ECO:0000256" key="10">
    <source>
        <dbReference type="ARBA" id="ARBA00023264"/>
    </source>
</evidence>
<dbReference type="KEGG" id="nmu:Nmul_A0681"/>
<dbReference type="EC" id="4.1.1.65" evidence="12"/>
<evidence type="ECO:0000256" key="4">
    <source>
        <dbReference type="ARBA" id="ARBA00022793"/>
    </source>
</evidence>
<name>A0A1H5SVE3_NITMU</name>
<protein>
    <recommendedName>
        <fullName evidence="12">Phosphatidylserine decarboxylase proenzyme</fullName>
        <ecNumber evidence="12">4.1.1.65</ecNumber>
    </recommendedName>
    <component>
        <recommendedName>
            <fullName evidence="12">Phosphatidylserine decarboxylase alpha chain</fullName>
        </recommendedName>
    </component>
    <component>
        <recommendedName>
            <fullName evidence="12">Phosphatidylserine decarboxylase beta chain</fullName>
        </recommendedName>
    </component>
</protein>
<keyword evidence="4 12" id="KW-0210">Decarboxylase</keyword>
<dbReference type="PANTHER" id="PTHR10067">
    <property type="entry name" value="PHOSPHATIDYLSERINE DECARBOXYLASE"/>
    <property type="match status" value="1"/>
</dbReference>
<comment type="pathway">
    <text evidence="1">Lipid metabolism.</text>
</comment>
<sequence>MQTASLSVFPQYLLPKHALTLLAGRIANAEAGNLTTLLIRWFVWRYGVNMNEAINPDIRSYRTFNEFFTRPLLLENRPISDADYVCPADGVISQLGVISGDQIFQAKGHNYSAAALLGGDTRLAEKFYGGNFATLYLSPRDYHRVHMPVDARVSRMIYVPGDLFSVNAKTVRGVPGLFARNERVICIFESEFGPFALVLVGATIVGSVATVWHGVVNPRDSEGARDVQEWRYDSADLVLKKGDEMGRFQLGSTVVMLFPKNEIAFNPAWAPGRTIRFGETMATKADPAK</sequence>
<evidence type="ECO:0000256" key="9">
    <source>
        <dbReference type="ARBA" id="ARBA00023239"/>
    </source>
</evidence>
<keyword evidence="2 12" id="KW-1003">Cell membrane</keyword>
<keyword evidence="7 12" id="KW-0865">Zymogen</keyword>
<feature type="active site" description="Schiff-base intermediate with substrate; via pyruvic acid; for decarboxylase activity" evidence="12">
    <location>
        <position position="252"/>
    </location>
</feature>
<feature type="chain" id="PRO_5023215870" description="Phosphatidylserine decarboxylase beta chain" evidence="12">
    <location>
        <begin position="1"/>
        <end position="251"/>
    </location>
</feature>
<keyword evidence="10 12" id="KW-1208">Phospholipid metabolism</keyword>
<proteinExistence type="inferred from homology"/>
<keyword evidence="11 12" id="KW-0670">Pyruvate</keyword>
<dbReference type="InterPro" id="IPR033177">
    <property type="entry name" value="PSD-B"/>
</dbReference>
<evidence type="ECO:0000256" key="6">
    <source>
        <dbReference type="ARBA" id="ARBA00023136"/>
    </source>
</evidence>
<dbReference type="PANTHER" id="PTHR10067:SF6">
    <property type="entry name" value="PHOSPHATIDYLSERINE DECARBOXYLASE PROENZYME, MITOCHONDRIAL"/>
    <property type="match status" value="1"/>
</dbReference>
<dbReference type="GO" id="GO:0006646">
    <property type="term" value="P:phosphatidylethanolamine biosynthetic process"/>
    <property type="evidence" value="ECO:0007669"/>
    <property type="project" value="UniProtKB-UniRule"/>
</dbReference>
<evidence type="ECO:0000313" key="13">
    <source>
        <dbReference type="EMBL" id="SEF53898.1"/>
    </source>
</evidence>